<dbReference type="AlphaFoldDB" id="A0A034WA92"/>
<protein>
    <submittedName>
        <fullName evidence="1">Retrovirus-related Gag polyprotein from transposon gypsy</fullName>
    </submittedName>
</protein>
<gene>
    <name evidence="1" type="primary">GAGY</name>
</gene>
<organism evidence="1">
    <name type="scientific">Bactrocera dorsalis</name>
    <name type="common">Oriental fruit fly</name>
    <name type="synonym">Dacus dorsalis</name>
    <dbReference type="NCBI Taxonomy" id="27457"/>
    <lineage>
        <taxon>Eukaryota</taxon>
        <taxon>Metazoa</taxon>
        <taxon>Ecdysozoa</taxon>
        <taxon>Arthropoda</taxon>
        <taxon>Hexapoda</taxon>
        <taxon>Insecta</taxon>
        <taxon>Pterygota</taxon>
        <taxon>Neoptera</taxon>
        <taxon>Endopterygota</taxon>
        <taxon>Diptera</taxon>
        <taxon>Brachycera</taxon>
        <taxon>Muscomorpha</taxon>
        <taxon>Tephritoidea</taxon>
        <taxon>Tephritidae</taxon>
        <taxon>Bactrocera</taxon>
        <taxon>Bactrocera</taxon>
    </lineage>
</organism>
<proteinExistence type="predicted"/>
<dbReference type="EMBL" id="GAKP01007882">
    <property type="protein sequence ID" value="JAC51070.1"/>
    <property type="molecule type" value="Transcribed_RNA"/>
</dbReference>
<name>A0A034WA92_BACDO</name>
<accession>A0A034WA92</accession>
<evidence type="ECO:0000313" key="1">
    <source>
        <dbReference type="EMBL" id="JAC51070.1"/>
    </source>
</evidence>
<dbReference type="OrthoDB" id="8007176at2759"/>
<reference evidence="1" key="1">
    <citation type="journal article" date="2014" name="BMC Genomics">
        <title>Characterizing the developmental transcriptome of the oriental fruit fly, Bactrocera dorsalis (Diptera: Tephritidae) through comparative genomic analysis with Drosophila melanogaster utilizing modENCODE datasets.</title>
        <authorList>
            <person name="Geib S.M."/>
            <person name="Calla B."/>
            <person name="Hall B."/>
            <person name="Hou S."/>
            <person name="Manoukis N.C."/>
        </authorList>
    </citation>
    <scope>NUCLEOTIDE SEQUENCE</scope>
    <source>
        <strain evidence="1">Punador</strain>
    </source>
</reference>
<sequence length="269" mass="31147">MAQQAAEIQALQAMVLDLQRKFAEAQIGNTPIIEAQDEICTYTDPKEVDLELFKSAITVFSGDYHEYRNWRKLAITLMNYVKIFCGQNIYTEALILLRGKITGRAAQILISNNTKLNLDEIIDRLDDSYADQRPLYVLEEDMMRIRQGEKPLHIYYDHLNQALNGVLSKIEMSHKNEFVIEALSKEVQLKAIRTFIAGLKSTATKNALYSRNCSNLMEGMNGNMTLIITNWNTYPEHTRRVSNNGRDHKYTPLFIQLSCNKHSQWYQWM</sequence>